<name>A0A0E3DBI9_9FLOR</name>
<proteinExistence type="predicted"/>
<evidence type="ECO:0000313" key="1">
    <source>
        <dbReference type="EMBL" id="AHX02416.1"/>
    </source>
</evidence>
<organism evidence="1">
    <name type="scientific">Asparagopsis taxiformis</name>
    <dbReference type="NCBI Taxonomy" id="260499"/>
    <lineage>
        <taxon>Eukaryota</taxon>
        <taxon>Rhodophyta</taxon>
        <taxon>Florideophyceae</taxon>
        <taxon>Rhodymeniophycidae</taxon>
        <taxon>Bonnemaisoniales</taxon>
        <taxon>Bonnemaisoniaceae</taxon>
        <taxon>Asparagopsis</taxon>
    </lineage>
</organism>
<dbReference type="RefSeq" id="YP_009131080.1">
    <property type="nucleotide sequence ID" value="NC_026843.1"/>
</dbReference>
<geneLocation type="mitochondrion" evidence="1"/>
<dbReference type="GeneID" id="24120799"/>
<gene>
    <name evidence="1" type="ORF">Atax.mt.36</name>
</gene>
<keyword evidence="1" id="KW-0496">Mitochondrion</keyword>
<dbReference type="EMBL" id="KJ398158">
    <property type="protein sequence ID" value="AHX02416.1"/>
    <property type="molecule type" value="Genomic_DNA"/>
</dbReference>
<sequence length="184" mass="21784">MIQKINKLKPGRLETYYNYIGSFDFLDKVIDRNYNEELFVPQIKNFTLYNVISSFSSKKLQVLSLGLFLELLTGSKFLQFYSRKLTFSKTLILRVTFSKQIVLSILDILLNSLFLNRLNVHFLNKSKTSIVVFINKITSNFLFYLNQKFINLFNFSSLNNICWFNLNIHSFCDINLCRFYFIPV</sequence>
<reference evidence="1" key="1">
    <citation type="submission" date="2014-02" db="EMBL/GenBank/DDBJ databases">
        <title>Complete mitochondrion genomes reveal florideophycean red algal diversity.</title>
        <authorList>
            <person name="Yang E.C."/>
            <person name="Yoon H.S."/>
        </authorList>
    </citation>
    <scope>NUCLEOTIDE SEQUENCE</scope>
    <source>
        <strain evidence="1">CCAP 1341/1</strain>
    </source>
</reference>
<accession>A0A0E3DBI9</accession>
<dbReference type="AlphaFoldDB" id="A0A0E3DBI9"/>
<protein>
    <submittedName>
        <fullName evidence="1">Uncharacterized protein</fullName>
    </submittedName>
</protein>